<keyword evidence="5" id="KW-0862">Zinc</keyword>
<dbReference type="InterPro" id="IPR002524">
    <property type="entry name" value="Cation_efflux"/>
</dbReference>
<dbReference type="SUPFAM" id="SSF161111">
    <property type="entry name" value="Cation efflux protein transmembrane domain-like"/>
    <property type="match status" value="1"/>
</dbReference>
<feature type="region of interest" description="Disordered" evidence="9">
    <location>
        <begin position="264"/>
        <end position="347"/>
    </location>
</feature>
<feature type="transmembrane region" description="Helical" evidence="10">
    <location>
        <begin position="360"/>
        <end position="380"/>
    </location>
</feature>
<reference evidence="13" key="1">
    <citation type="journal article" date="2020" name="Fungal Divers.">
        <title>Resolving the Mortierellaceae phylogeny through synthesis of multi-gene phylogenetics and phylogenomics.</title>
        <authorList>
            <person name="Vandepol N."/>
            <person name="Liber J."/>
            <person name="Desiro A."/>
            <person name="Na H."/>
            <person name="Kennedy M."/>
            <person name="Barry K."/>
            <person name="Grigoriev I.V."/>
            <person name="Miller A.N."/>
            <person name="O'Donnell K."/>
            <person name="Stajich J.E."/>
            <person name="Bonito G."/>
        </authorList>
    </citation>
    <scope>NUCLEOTIDE SEQUENCE</scope>
    <source>
        <strain evidence="13">NRRL 2591</strain>
    </source>
</reference>
<comment type="subcellular location">
    <subcellularLocation>
        <location evidence="1">Membrane</location>
        <topology evidence="1">Multi-pass membrane protein</topology>
    </subcellularLocation>
</comment>
<feature type="compositionally biased region" description="Basic residues" evidence="9">
    <location>
        <begin position="69"/>
        <end position="80"/>
    </location>
</feature>
<dbReference type="InterPro" id="IPR036837">
    <property type="entry name" value="Cation_efflux_CTD_sf"/>
</dbReference>
<proteinExistence type="inferred from homology"/>
<evidence type="ECO:0000256" key="3">
    <source>
        <dbReference type="ARBA" id="ARBA00022448"/>
    </source>
</evidence>
<organism evidence="13 14">
    <name type="scientific">Mortierella hygrophila</name>
    <dbReference type="NCBI Taxonomy" id="979708"/>
    <lineage>
        <taxon>Eukaryota</taxon>
        <taxon>Fungi</taxon>
        <taxon>Fungi incertae sedis</taxon>
        <taxon>Mucoromycota</taxon>
        <taxon>Mortierellomycotina</taxon>
        <taxon>Mortierellomycetes</taxon>
        <taxon>Mortierellales</taxon>
        <taxon>Mortierellaceae</taxon>
        <taxon>Mortierella</taxon>
    </lineage>
</organism>
<dbReference type="EMBL" id="JAAAXW010000200">
    <property type="protein sequence ID" value="KAF9540456.1"/>
    <property type="molecule type" value="Genomic_DNA"/>
</dbReference>
<accession>A0A9P6F101</accession>
<feature type="compositionally biased region" description="Basic residues" evidence="9">
    <location>
        <begin position="574"/>
        <end position="591"/>
    </location>
</feature>
<name>A0A9P6F101_9FUNG</name>
<feature type="compositionally biased region" description="Basic residues" evidence="9">
    <location>
        <begin position="275"/>
        <end position="286"/>
    </location>
</feature>
<dbReference type="PANTHER" id="PTHR11562:SF17">
    <property type="entry name" value="RE54080P-RELATED"/>
    <property type="match status" value="1"/>
</dbReference>
<evidence type="ECO:0000256" key="9">
    <source>
        <dbReference type="SAM" id="MobiDB-lite"/>
    </source>
</evidence>
<keyword evidence="3" id="KW-0813">Transport</keyword>
<feature type="domain" description="Cation efflux protein cytoplasmic" evidence="12">
    <location>
        <begin position="419"/>
        <end position="497"/>
    </location>
</feature>
<feature type="compositionally biased region" description="Acidic residues" evidence="9">
    <location>
        <begin position="104"/>
        <end position="121"/>
    </location>
</feature>
<dbReference type="AlphaFoldDB" id="A0A9P6F101"/>
<dbReference type="InterPro" id="IPR027470">
    <property type="entry name" value="Cation_efflux_CTD"/>
</dbReference>
<evidence type="ECO:0000256" key="6">
    <source>
        <dbReference type="ARBA" id="ARBA00022989"/>
    </source>
</evidence>
<evidence type="ECO:0000259" key="12">
    <source>
        <dbReference type="Pfam" id="PF16916"/>
    </source>
</evidence>
<evidence type="ECO:0000256" key="10">
    <source>
        <dbReference type="SAM" id="Phobius"/>
    </source>
</evidence>
<feature type="transmembrane region" description="Helical" evidence="10">
    <location>
        <begin position="137"/>
        <end position="156"/>
    </location>
</feature>
<feature type="transmembrane region" description="Helical" evidence="10">
    <location>
        <begin position="168"/>
        <end position="186"/>
    </location>
</feature>
<keyword evidence="7" id="KW-0406">Ion transport</keyword>
<evidence type="ECO:0000256" key="5">
    <source>
        <dbReference type="ARBA" id="ARBA00022906"/>
    </source>
</evidence>
<feature type="compositionally biased region" description="Low complexity" evidence="9">
    <location>
        <begin position="513"/>
        <end position="526"/>
    </location>
</feature>
<dbReference type="NCBIfam" id="TIGR01297">
    <property type="entry name" value="CDF"/>
    <property type="match status" value="1"/>
</dbReference>
<evidence type="ECO:0000259" key="11">
    <source>
        <dbReference type="Pfam" id="PF01545"/>
    </source>
</evidence>
<sequence>MGHKKNSFEDDEPLLSLDTPGRISDASTANLHTKDTITTISKVSGSTAHESKSSSLSSGTINETGQPSSHHHHHHQHSHSYSHSSDDIHSRRPPGSGEGGGGATEEELDEEPLLSDDEDEPISLEALRESERDKRRLKIAIVLCSTFFVVELLGGLWAQSLALLSDSFHLLTDITSFIISLVAIYLSHRPPTATHTFGYHRAEVLGALFSIFLIWGLTLLLIIEAYERVKHPIDVDGKTMSIVASLGVFVNIVLMFVLGGHHHHHGDDDHEHGHGHGHSHGHSHGHGHSDGHSHAHNDHAPLDAEDEHDHGHDHEHGHKAVAQHDHDHDHEHGHSHAGHSHGHGHHHHVNLNITAATLHVLGDLLSSIGVLISSLVITFYPSMTYLDPICTFVFSFLVILTTIGIFKRSIAILMERTPRAINTEEVKEAICDIPGVLDVKSLHIWSLTIGQSVLVGTVYLQPEVHEVKKAAAIIARTRSMIRKRYNIRKCTLQIEMYNCHLQKALQFVDDDATPPTSSTLSPSAATMLKSTTRGSSEDHHHHQHGSAHSLDTLARHDQDIIFSIGDDDHDHDHHHGHGHSHNHSHHSHSHLAHPTPMTQAPPIQRAGTPLDQYRENRRQSGEESESEMEQEGQLLTEPNRWA</sequence>
<dbReference type="Gene3D" id="1.20.1510.10">
    <property type="entry name" value="Cation efflux protein transmembrane domain"/>
    <property type="match status" value="2"/>
</dbReference>
<evidence type="ECO:0000313" key="13">
    <source>
        <dbReference type="EMBL" id="KAF9540456.1"/>
    </source>
</evidence>
<keyword evidence="8 10" id="KW-0472">Membrane</keyword>
<feature type="region of interest" description="Disordered" evidence="9">
    <location>
        <begin position="511"/>
        <end position="549"/>
    </location>
</feature>
<keyword evidence="6 10" id="KW-1133">Transmembrane helix</keyword>
<keyword evidence="4 10" id="KW-0812">Transmembrane</keyword>
<dbReference type="SUPFAM" id="SSF160240">
    <property type="entry name" value="Cation efflux protein cytoplasmic domain-like"/>
    <property type="match status" value="1"/>
</dbReference>
<feature type="compositionally biased region" description="Basic residues" evidence="9">
    <location>
        <begin position="335"/>
        <end position="347"/>
    </location>
</feature>
<evidence type="ECO:0000256" key="7">
    <source>
        <dbReference type="ARBA" id="ARBA00023065"/>
    </source>
</evidence>
<comment type="similarity">
    <text evidence="2">Belongs to the cation diffusion facilitator (CDF) transporter (TC 2.A.4) family. SLC30A subfamily.</text>
</comment>
<feature type="region of interest" description="Disordered" evidence="9">
    <location>
        <begin position="563"/>
        <end position="642"/>
    </location>
</feature>
<dbReference type="PANTHER" id="PTHR11562">
    <property type="entry name" value="CATION EFFLUX PROTEIN/ ZINC TRANSPORTER"/>
    <property type="match status" value="1"/>
</dbReference>
<dbReference type="GO" id="GO:0005886">
    <property type="term" value="C:plasma membrane"/>
    <property type="evidence" value="ECO:0007669"/>
    <property type="project" value="TreeGrafter"/>
</dbReference>
<dbReference type="GO" id="GO:0098771">
    <property type="term" value="P:inorganic ion homeostasis"/>
    <property type="evidence" value="ECO:0007669"/>
    <property type="project" value="UniProtKB-ARBA"/>
</dbReference>
<feature type="compositionally biased region" description="Polar residues" evidence="9">
    <location>
        <begin position="25"/>
        <end position="67"/>
    </location>
</feature>
<evidence type="ECO:0000256" key="8">
    <source>
        <dbReference type="ARBA" id="ARBA00023136"/>
    </source>
</evidence>
<keyword evidence="14" id="KW-1185">Reference proteome</keyword>
<feature type="transmembrane region" description="Helical" evidence="10">
    <location>
        <begin position="386"/>
        <end position="406"/>
    </location>
</feature>
<feature type="transmembrane region" description="Helical" evidence="10">
    <location>
        <begin position="238"/>
        <end position="258"/>
    </location>
</feature>
<dbReference type="GO" id="GO:0005385">
    <property type="term" value="F:zinc ion transmembrane transporter activity"/>
    <property type="evidence" value="ECO:0007669"/>
    <property type="project" value="TreeGrafter"/>
</dbReference>
<dbReference type="InterPro" id="IPR050681">
    <property type="entry name" value="CDF/SLC30A"/>
</dbReference>
<protein>
    <submittedName>
        <fullName evidence="13">Uncharacterized protein</fullName>
    </submittedName>
</protein>
<dbReference type="InterPro" id="IPR027469">
    <property type="entry name" value="Cation_efflux_TMD_sf"/>
</dbReference>
<feature type="transmembrane region" description="Helical" evidence="10">
    <location>
        <begin position="207"/>
        <end position="226"/>
    </location>
</feature>
<evidence type="ECO:0000256" key="4">
    <source>
        <dbReference type="ARBA" id="ARBA00022692"/>
    </source>
</evidence>
<dbReference type="Pfam" id="PF16916">
    <property type="entry name" value="ZT_dimer"/>
    <property type="match status" value="1"/>
</dbReference>
<feature type="compositionally biased region" description="Basic and acidic residues" evidence="9">
    <location>
        <begin position="612"/>
        <end position="621"/>
    </location>
</feature>
<feature type="domain" description="Cation efflux protein transmembrane" evidence="11">
    <location>
        <begin position="137"/>
        <end position="414"/>
    </location>
</feature>
<feature type="compositionally biased region" description="Basic and acidic residues" evidence="9">
    <location>
        <begin position="287"/>
        <end position="334"/>
    </location>
</feature>
<keyword evidence="5" id="KW-0864">Zinc transport</keyword>
<evidence type="ECO:0000313" key="14">
    <source>
        <dbReference type="Proteomes" id="UP000723463"/>
    </source>
</evidence>
<comment type="caution">
    <text evidence="13">The sequence shown here is derived from an EMBL/GenBank/DDBJ whole genome shotgun (WGS) entry which is preliminary data.</text>
</comment>
<feature type="compositionally biased region" description="Basic and acidic residues" evidence="9">
    <location>
        <begin position="265"/>
        <end position="274"/>
    </location>
</feature>
<gene>
    <name evidence="13" type="ORF">EC957_004296</name>
</gene>
<dbReference type="InterPro" id="IPR058533">
    <property type="entry name" value="Cation_efflux_TM"/>
</dbReference>
<dbReference type="GO" id="GO:0030003">
    <property type="term" value="P:intracellular monoatomic cation homeostasis"/>
    <property type="evidence" value="ECO:0007669"/>
    <property type="project" value="UniProtKB-ARBA"/>
</dbReference>
<feature type="region of interest" description="Disordered" evidence="9">
    <location>
        <begin position="1"/>
        <end position="121"/>
    </location>
</feature>
<dbReference type="Proteomes" id="UP000723463">
    <property type="component" value="Unassembled WGS sequence"/>
</dbReference>
<evidence type="ECO:0000256" key="2">
    <source>
        <dbReference type="ARBA" id="ARBA00008873"/>
    </source>
</evidence>
<evidence type="ECO:0000256" key="1">
    <source>
        <dbReference type="ARBA" id="ARBA00004141"/>
    </source>
</evidence>
<dbReference type="Pfam" id="PF01545">
    <property type="entry name" value="Cation_efflux"/>
    <property type="match status" value="1"/>
</dbReference>